<dbReference type="SUPFAM" id="SSF56024">
    <property type="entry name" value="Phospholipase D/nuclease"/>
    <property type="match status" value="1"/>
</dbReference>
<dbReference type="Gene3D" id="3.30.870.10">
    <property type="entry name" value="Endonuclease Chain A"/>
    <property type="match status" value="1"/>
</dbReference>
<comment type="caution">
    <text evidence="2">The sequence shown here is derived from an EMBL/GenBank/DDBJ whole genome shotgun (WGS) entry which is preliminary data.</text>
</comment>
<keyword evidence="3" id="KW-1185">Reference proteome</keyword>
<dbReference type="RefSeq" id="WP_066985870.1">
    <property type="nucleotide sequence ID" value="NZ_LUUI01000142.1"/>
</dbReference>
<name>A0A177N0E3_9GAMM</name>
<dbReference type="AlphaFoldDB" id="A0A177N0E3"/>
<dbReference type="OrthoDB" id="5500241at2"/>
<organism evidence="2 3">
    <name type="scientific">Methylomonas lenta</name>
    <dbReference type="NCBI Taxonomy" id="980561"/>
    <lineage>
        <taxon>Bacteria</taxon>
        <taxon>Pseudomonadati</taxon>
        <taxon>Pseudomonadota</taxon>
        <taxon>Gammaproteobacteria</taxon>
        <taxon>Methylococcales</taxon>
        <taxon>Methylococcaceae</taxon>
        <taxon>Methylomonas</taxon>
    </lineage>
</organism>
<dbReference type="STRING" id="980561.A1359_14540"/>
<reference evidence="2 3" key="1">
    <citation type="submission" date="2016-03" db="EMBL/GenBank/DDBJ databases">
        <authorList>
            <person name="Ploux O."/>
        </authorList>
    </citation>
    <scope>NUCLEOTIDE SEQUENCE [LARGE SCALE GENOMIC DNA]</scope>
    <source>
        <strain evidence="2 3">R-45370</strain>
    </source>
</reference>
<feature type="domain" description="Phospholipase D-like" evidence="1">
    <location>
        <begin position="15"/>
        <end position="131"/>
    </location>
</feature>
<proteinExistence type="predicted"/>
<dbReference type="Proteomes" id="UP000078476">
    <property type="component" value="Unassembled WGS sequence"/>
</dbReference>
<evidence type="ECO:0000313" key="3">
    <source>
        <dbReference type="Proteomes" id="UP000078476"/>
    </source>
</evidence>
<dbReference type="Pfam" id="PF13091">
    <property type="entry name" value="PLDc_2"/>
    <property type="match status" value="1"/>
</dbReference>
<gene>
    <name evidence="2" type="ORF">A1359_14540</name>
</gene>
<dbReference type="InterPro" id="IPR059166">
    <property type="entry name" value="PLD-like_cat"/>
</dbReference>
<protein>
    <recommendedName>
        <fullName evidence="1">Phospholipase D-like domain-containing protein</fullName>
    </recommendedName>
</protein>
<dbReference type="InterPro" id="IPR025202">
    <property type="entry name" value="PLD-like_dom"/>
</dbReference>
<sequence length="228" mass="26316">MAEFLDTESVNMWLARIIKNARERVLLVSPYLKFSDRIKEFITDKNNLKIDVQIVYGKEEPKPDVINWLNNLPYVRASYCKNLHAKCYLNEELCIVTSMNLYEFSQQNNNEMGVLFSRQNDLILYNKAFEEVQRLIRISEGRNANSFKISTPIKSTELQTKIPTHELAKRRHIEQKILNENLLTSGLIKLVTGKGIKGHYALTARGIEAGGEPEQGTHIILWPENLKL</sequence>
<evidence type="ECO:0000313" key="2">
    <source>
        <dbReference type="EMBL" id="OAI11362.1"/>
    </source>
</evidence>
<dbReference type="EMBL" id="LUUI01000142">
    <property type="protein sequence ID" value="OAI11362.1"/>
    <property type="molecule type" value="Genomic_DNA"/>
</dbReference>
<evidence type="ECO:0000259" key="1">
    <source>
        <dbReference type="Pfam" id="PF13091"/>
    </source>
</evidence>
<dbReference type="CDD" id="cd09176">
    <property type="entry name" value="PLDc_unchar6"/>
    <property type="match status" value="1"/>
</dbReference>
<accession>A0A177N0E3</accession>